<evidence type="ECO:0008006" key="4">
    <source>
        <dbReference type="Google" id="ProtNLM"/>
    </source>
</evidence>
<feature type="region of interest" description="Disordered" evidence="1">
    <location>
        <begin position="29"/>
        <end position="61"/>
    </location>
</feature>
<dbReference type="PANTHER" id="PTHR33223:SF6">
    <property type="entry name" value="CCHC-TYPE DOMAIN-CONTAINING PROTEIN"/>
    <property type="match status" value="1"/>
</dbReference>
<dbReference type="Proteomes" id="UP001234178">
    <property type="component" value="Unassembled WGS sequence"/>
</dbReference>
<name>A0ABQ9Z2D0_9CRUS</name>
<dbReference type="PANTHER" id="PTHR33223">
    <property type="entry name" value="CCHC-TYPE DOMAIN-CONTAINING PROTEIN"/>
    <property type="match status" value="1"/>
</dbReference>
<keyword evidence="3" id="KW-1185">Reference proteome</keyword>
<evidence type="ECO:0000256" key="1">
    <source>
        <dbReference type="SAM" id="MobiDB-lite"/>
    </source>
</evidence>
<comment type="caution">
    <text evidence="2">The sequence shown here is derived from an EMBL/GenBank/DDBJ whole genome shotgun (WGS) entry which is preliminary data.</text>
</comment>
<organism evidence="2 3">
    <name type="scientific">Daphnia magna</name>
    <dbReference type="NCBI Taxonomy" id="35525"/>
    <lineage>
        <taxon>Eukaryota</taxon>
        <taxon>Metazoa</taxon>
        <taxon>Ecdysozoa</taxon>
        <taxon>Arthropoda</taxon>
        <taxon>Crustacea</taxon>
        <taxon>Branchiopoda</taxon>
        <taxon>Diplostraca</taxon>
        <taxon>Cladocera</taxon>
        <taxon>Anomopoda</taxon>
        <taxon>Daphniidae</taxon>
        <taxon>Daphnia</taxon>
    </lineage>
</organism>
<protein>
    <recommendedName>
        <fullName evidence="4">Retrotransposon gag domain-containing protein</fullName>
    </recommendedName>
</protein>
<evidence type="ECO:0000313" key="2">
    <source>
        <dbReference type="EMBL" id="KAK4007048.1"/>
    </source>
</evidence>
<accession>A0ABQ9Z2D0</accession>
<feature type="compositionally biased region" description="Polar residues" evidence="1">
    <location>
        <begin position="32"/>
        <end position="42"/>
    </location>
</feature>
<gene>
    <name evidence="2" type="ORF">OUZ56_012203</name>
</gene>
<proteinExistence type="predicted"/>
<reference evidence="2 3" key="1">
    <citation type="journal article" date="2023" name="Nucleic Acids Res.">
        <title>The hologenome of Daphnia magna reveals possible DNA methylation and microbiome-mediated evolution of the host genome.</title>
        <authorList>
            <person name="Chaturvedi A."/>
            <person name="Li X."/>
            <person name="Dhandapani V."/>
            <person name="Marshall H."/>
            <person name="Kissane S."/>
            <person name="Cuenca-Cambronero M."/>
            <person name="Asole G."/>
            <person name="Calvet F."/>
            <person name="Ruiz-Romero M."/>
            <person name="Marangio P."/>
            <person name="Guigo R."/>
            <person name="Rago D."/>
            <person name="Mirbahai L."/>
            <person name="Eastwood N."/>
            <person name="Colbourne J.K."/>
            <person name="Zhou J."/>
            <person name="Mallon E."/>
            <person name="Orsini L."/>
        </authorList>
    </citation>
    <scope>NUCLEOTIDE SEQUENCE [LARGE SCALE GENOMIC DNA]</scope>
    <source>
        <strain evidence="2">LRV0_1</strain>
    </source>
</reference>
<dbReference type="EMBL" id="JAOYFB010000002">
    <property type="protein sequence ID" value="KAK4007048.1"/>
    <property type="molecule type" value="Genomic_DNA"/>
</dbReference>
<sequence>MQRFMVNPLSDKSQTITYAIGTTDLRDKITSDKTGQLPSSHQTKQRAVGGEHQTNANPNQNKLETVVTIEYHKPTEPSNTAVETQTTSEAITTQRLTSHPAINQSEPGTIPISIPELVQNPQTRSLTSQFPNPNSKMAYSLSHTRAATVKDLDDFQYNQHTFSRLQLLPSFSGSPITRFDSWLESFESIVDGSGWSNEKIIQMLRAKFTDRAFSVIQAILKENPDDYASIKESLLDHFHGDEIADLYLKKFNKAKRKPVEKIVDYAHRLQEIFKRAYPMGYGEKSFTVILIQKFIEGLDSKLQSKVKYKEFKDFNDLVASTRVYALRLEALETDRDKNEFIRKIDGSFESKDAELKEIKQIIIDQKELVTNAVPNIRLGNRQVEEPKNKSDEVKNVLHELTQAVKKLQFDAKDGVSYTPNAPFREKKVHTLGRVTSPVRYGESVLLQEFIVTNGVTEDCILGWDAIQKHGFRLDGEAKSIYLARDEQGPLAISRVPDMAITTVKTTTLFRQTSLVIAAQMKGSFPYVPPQTAFIFTPEESFPAGIYIEEFIGKVSGDGMYNIMVENHSFTEVNIL</sequence>
<feature type="compositionally biased region" description="Polar residues" evidence="1">
    <location>
        <begin position="52"/>
        <end position="61"/>
    </location>
</feature>
<evidence type="ECO:0000313" key="3">
    <source>
        <dbReference type="Proteomes" id="UP001234178"/>
    </source>
</evidence>